<dbReference type="GO" id="GO:0030170">
    <property type="term" value="F:pyridoxal phosphate binding"/>
    <property type="evidence" value="ECO:0007669"/>
    <property type="project" value="InterPro"/>
</dbReference>
<evidence type="ECO:0000313" key="4">
    <source>
        <dbReference type="EMBL" id="PSH57013.1"/>
    </source>
</evidence>
<comment type="caution">
    <text evidence="4">The sequence shown here is derived from an EMBL/GenBank/DDBJ whole genome shotgun (WGS) entry which is preliminary data.</text>
</comment>
<dbReference type="Gene3D" id="3.40.640.10">
    <property type="entry name" value="Type I PLP-dependent aspartate aminotransferase-like (Major domain)"/>
    <property type="match status" value="1"/>
</dbReference>
<dbReference type="InterPro" id="IPR050087">
    <property type="entry name" value="AON_synthase_class-II"/>
</dbReference>
<feature type="domain" description="Aminotransferase class I/classII large" evidence="3">
    <location>
        <begin position="26"/>
        <end position="249"/>
    </location>
</feature>
<dbReference type="InterPro" id="IPR015421">
    <property type="entry name" value="PyrdxlP-dep_Trfase_major"/>
</dbReference>
<organism evidence="4 5">
    <name type="scientific">Phyllobacterium endophyticum</name>
    <dbReference type="NCBI Taxonomy" id="1149773"/>
    <lineage>
        <taxon>Bacteria</taxon>
        <taxon>Pseudomonadati</taxon>
        <taxon>Pseudomonadota</taxon>
        <taxon>Alphaproteobacteria</taxon>
        <taxon>Hyphomicrobiales</taxon>
        <taxon>Phyllobacteriaceae</taxon>
        <taxon>Phyllobacterium</taxon>
    </lineage>
</organism>
<reference evidence="5" key="1">
    <citation type="submission" date="2017-11" db="EMBL/GenBank/DDBJ databases">
        <authorList>
            <person name="Kuznetsova I."/>
            <person name="Sazanova A."/>
            <person name="Chirak E."/>
            <person name="Safronova V."/>
            <person name="Willems A."/>
        </authorList>
    </citation>
    <scope>NUCLEOTIDE SEQUENCE [LARGE SCALE GENOMIC DNA]</scope>
    <source>
        <strain evidence="5">PEPV15</strain>
    </source>
</reference>
<gene>
    <name evidence="4" type="ORF">CU100_17170</name>
</gene>
<protein>
    <recommendedName>
        <fullName evidence="3">Aminotransferase class I/classII large domain-containing protein</fullName>
    </recommendedName>
</protein>
<dbReference type="InterPro" id="IPR015422">
    <property type="entry name" value="PyrdxlP-dep_Trfase_small"/>
</dbReference>
<dbReference type="EMBL" id="PGGN01000003">
    <property type="protein sequence ID" value="PSH57013.1"/>
    <property type="molecule type" value="Genomic_DNA"/>
</dbReference>
<evidence type="ECO:0000256" key="2">
    <source>
        <dbReference type="ARBA" id="ARBA00022679"/>
    </source>
</evidence>
<dbReference type="Gene3D" id="3.90.1150.10">
    <property type="entry name" value="Aspartate Aminotransferase, domain 1"/>
    <property type="match status" value="1"/>
</dbReference>
<dbReference type="GO" id="GO:0016740">
    <property type="term" value="F:transferase activity"/>
    <property type="evidence" value="ECO:0007669"/>
    <property type="project" value="UniProtKB-KW"/>
</dbReference>
<sequence length="302" mass="32024">MSSTSQSGLPLISSRRGGHAVIDGIDMIMLGSNDYLSLSLDERVIAATREALDIYGTGAGIYPVLATTALHLELCEGLAEFLGTESAAVYSSGGAANSGVLTTLVEQGDIIISDRLNHASIIDGCRLSKADVVAYENRNVVKLREALENAGARRRKLIVTDGIFSMEGGAAPLMEIYKLARAHDALLVVDEAHATAVVGPKGAGTAPMCGIPNGSPGLLLTGSLSKALGGASGGFVAGSQEFVDELHSFRFDAIIVTRTFVGSQDCMCQFAIINKRTGEYWHINLAEFLADRRHKIECRIKR</sequence>
<accession>A0A2P7AS59</accession>
<dbReference type="Pfam" id="PF00155">
    <property type="entry name" value="Aminotran_1_2"/>
    <property type="match status" value="1"/>
</dbReference>
<evidence type="ECO:0000256" key="1">
    <source>
        <dbReference type="ARBA" id="ARBA00001933"/>
    </source>
</evidence>
<evidence type="ECO:0000313" key="5">
    <source>
        <dbReference type="Proteomes" id="UP000241158"/>
    </source>
</evidence>
<keyword evidence="2" id="KW-0808">Transferase</keyword>
<dbReference type="Proteomes" id="UP000241158">
    <property type="component" value="Unassembled WGS sequence"/>
</dbReference>
<proteinExistence type="predicted"/>
<comment type="cofactor">
    <cofactor evidence="1">
        <name>pyridoxal 5'-phosphate</name>
        <dbReference type="ChEBI" id="CHEBI:597326"/>
    </cofactor>
</comment>
<dbReference type="SUPFAM" id="SSF53383">
    <property type="entry name" value="PLP-dependent transferases"/>
    <property type="match status" value="1"/>
</dbReference>
<dbReference type="InterPro" id="IPR004839">
    <property type="entry name" value="Aminotransferase_I/II_large"/>
</dbReference>
<evidence type="ECO:0000259" key="3">
    <source>
        <dbReference type="Pfam" id="PF00155"/>
    </source>
</evidence>
<dbReference type="OrthoDB" id="9807157at2"/>
<dbReference type="AlphaFoldDB" id="A0A2P7AS59"/>
<name>A0A2P7AS59_9HYPH</name>
<dbReference type="InterPro" id="IPR015424">
    <property type="entry name" value="PyrdxlP-dep_Trfase"/>
</dbReference>
<dbReference type="PANTHER" id="PTHR13693">
    <property type="entry name" value="CLASS II AMINOTRANSFERASE/8-AMINO-7-OXONONANOATE SYNTHASE"/>
    <property type="match status" value="1"/>
</dbReference>
<keyword evidence="5" id="KW-1185">Reference proteome</keyword>